<dbReference type="InterPro" id="IPR006121">
    <property type="entry name" value="HMA_dom"/>
</dbReference>
<evidence type="ECO:0000256" key="5">
    <source>
        <dbReference type="ARBA" id="ARBA00022448"/>
    </source>
</evidence>
<dbReference type="STRING" id="525904.Tter_1730"/>
<keyword evidence="7 22" id="KW-0812">Transmembrane</keyword>
<comment type="similarity">
    <text evidence="2 22">Belongs to the cation transport ATPase (P-type) (TC 3.A.3) family. Type IB subfamily.</text>
</comment>
<keyword evidence="6 22" id="KW-1003">Cell membrane</keyword>
<dbReference type="SUPFAM" id="SSF56784">
    <property type="entry name" value="HAD-like"/>
    <property type="match status" value="1"/>
</dbReference>
<sequence length="839" mass="89141">MATTSEEKSLTIPVEGMTCASCVRHVEQAISKLPGVEAVDVNLATSKAFIRLGAPVSALQIAEAVRDAGYEVPEATVELQIEGMTCASCVRAVEKSLANLTGVLSADVNFATSKALVRYVPGAIGPQEMIRAVEDAGYEARLADATQTQVVQTDHQREYKNTITKAVVSLVSGLFLMFLSMRDYFSVLQAIDPKAINWIGLLITLPVQAWTGWTFYKAAWRSALHRSANMNTLIAVGTAAAFIYSALVTLFPGVFAMMGETPHVYYDTGLIIIGLVLLGRALESRARGKASDAIRKLLDLQPPVARVMREGQEVEVPVSELVPGDVVIVRPGERIPVDGIVTGGRSVVDESMITGESIPVDKAVGSQVFAGTINQSGSFAFRATRVGSETLLAQIVRLVEQAQGSKPPIQRLADVIAGYFVPAVIGIALVTFVIWLVFGPEPRLTMALLNFIAVLIIACPCALGLATPTAIIVATGRAAQMGILVRDAVALEALSRVDTFVLDKTGTLTKGKPVVADVIPVNGFDAASLLQVVASAEALSEHPLGRAIVEHAQSNNINITKPDKFEAIVGGGVRAEIDGKQVLAGNPRMMAEMLGDRTVDSYSTVVEDVAARGATPIMVAVDGQLVGVVAVEDELRAESFSLVKSLKDIGREVVILTGDNRLVAEAIARRLGVDQVISEVKPDQKAEVIKSLRDKGKKVAMVGDGINDAPALTLADVGISMSSGTDIAMESADITLMSPNLKLIVDALELSRATVRVIKQNLFWAFIYNVVLIPLAAGVLYPFFAGSGGWNGLLNPMIAAAAMGLSSVSVVSNSLRLRGWRPKDYKSSLRPEAMPDALL</sequence>
<dbReference type="PROSITE" id="PS01047">
    <property type="entry name" value="HMA_1"/>
    <property type="match status" value="2"/>
</dbReference>
<dbReference type="PROSITE" id="PS50846">
    <property type="entry name" value="HMA_2"/>
    <property type="match status" value="2"/>
</dbReference>
<dbReference type="GO" id="GO:0005524">
    <property type="term" value="F:ATP binding"/>
    <property type="evidence" value="ECO:0007669"/>
    <property type="project" value="UniProtKB-UniRule"/>
</dbReference>
<feature type="transmembrane region" description="Helical" evidence="22">
    <location>
        <begin position="196"/>
        <end position="216"/>
    </location>
</feature>
<dbReference type="Pfam" id="PF00702">
    <property type="entry name" value="Hydrolase"/>
    <property type="match status" value="1"/>
</dbReference>
<dbReference type="EMBL" id="CP001825">
    <property type="protein sequence ID" value="ACZ42636.1"/>
    <property type="molecule type" value="Genomic_DNA"/>
</dbReference>
<feature type="domain" description="HMA" evidence="23">
    <location>
        <begin position="8"/>
        <end position="73"/>
    </location>
</feature>
<dbReference type="PRINTS" id="PR00119">
    <property type="entry name" value="CATATPASE"/>
</dbReference>
<dbReference type="Gene3D" id="3.30.70.100">
    <property type="match status" value="2"/>
</dbReference>
<dbReference type="GO" id="GO:0043682">
    <property type="term" value="F:P-type divalent copper transporter activity"/>
    <property type="evidence" value="ECO:0007669"/>
    <property type="project" value="TreeGrafter"/>
</dbReference>
<dbReference type="SUPFAM" id="SSF81665">
    <property type="entry name" value="Calcium ATPase, transmembrane domain M"/>
    <property type="match status" value="1"/>
</dbReference>
<comment type="subcellular location">
    <subcellularLocation>
        <location evidence="1">Cell membrane</location>
        <topology evidence="1">Multi-pass membrane protein</topology>
    </subcellularLocation>
</comment>
<dbReference type="FunFam" id="3.30.70.100:FF:000005">
    <property type="entry name" value="Copper-exporting P-type ATPase A"/>
    <property type="match status" value="2"/>
</dbReference>
<dbReference type="InterPro" id="IPR018303">
    <property type="entry name" value="ATPase_P-typ_P_site"/>
</dbReference>
<dbReference type="SUPFAM" id="SSF55008">
    <property type="entry name" value="HMA, heavy metal-associated domain"/>
    <property type="match status" value="2"/>
</dbReference>
<keyword evidence="10 22" id="KW-0547">Nucleotide-binding</keyword>
<feature type="transmembrane region" description="Helical" evidence="22">
    <location>
        <begin position="166"/>
        <end position="184"/>
    </location>
</feature>
<keyword evidence="25" id="KW-1185">Reference proteome</keyword>
<feature type="transmembrane region" description="Helical" evidence="22">
    <location>
        <begin position="416"/>
        <end position="438"/>
    </location>
</feature>
<evidence type="ECO:0000256" key="17">
    <source>
        <dbReference type="ARBA" id="ARBA00023065"/>
    </source>
</evidence>
<accession>D1CCX1</accession>
<dbReference type="InterPro" id="IPR023298">
    <property type="entry name" value="ATPase_P-typ_TM_dom_sf"/>
</dbReference>
<dbReference type="KEGG" id="ttr:Tter_1730"/>
<dbReference type="InterPro" id="IPR036412">
    <property type="entry name" value="HAD-like_sf"/>
</dbReference>
<feature type="domain" description="HMA" evidence="23">
    <location>
        <begin position="75"/>
        <end position="141"/>
    </location>
</feature>
<evidence type="ECO:0000256" key="14">
    <source>
        <dbReference type="ARBA" id="ARBA00022967"/>
    </source>
</evidence>
<dbReference type="NCBIfam" id="TIGR00003">
    <property type="entry name" value="copper ion binding protein"/>
    <property type="match status" value="2"/>
</dbReference>
<evidence type="ECO:0000256" key="15">
    <source>
        <dbReference type="ARBA" id="ARBA00022989"/>
    </source>
</evidence>
<dbReference type="NCBIfam" id="TIGR01511">
    <property type="entry name" value="ATPase-IB1_Cu"/>
    <property type="match status" value="1"/>
</dbReference>
<dbReference type="HOGENOM" id="CLU_001771_0_3_0"/>
<keyword evidence="8 22" id="KW-0479">Metal-binding</keyword>
<evidence type="ECO:0000256" key="12">
    <source>
        <dbReference type="ARBA" id="ARBA00022840"/>
    </source>
</evidence>
<keyword evidence="11" id="KW-0187">Copper transport</keyword>
<name>D1CCX1_THET1</name>
<dbReference type="InterPro" id="IPR023299">
    <property type="entry name" value="ATPase_P-typ_cyto_dom_N"/>
</dbReference>
<evidence type="ECO:0000256" key="9">
    <source>
        <dbReference type="ARBA" id="ARBA00022737"/>
    </source>
</evidence>
<dbReference type="Pfam" id="PF00122">
    <property type="entry name" value="E1-E2_ATPase"/>
    <property type="match status" value="1"/>
</dbReference>
<dbReference type="GO" id="GO:0140581">
    <property type="term" value="F:P-type monovalent copper transporter activity"/>
    <property type="evidence" value="ECO:0007669"/>
    <property type="project" value="UniProtKB-EC"/>
</dbReference>
<keyword evidence="17" id="KW-0406">Ion transport</keyword>
<dbReference type="InterPro" id="IPR036163">
    <property type="entry name" value="HMA_dom_sf"/>
</dbReference>
<keyword evidence="12 22" id="KW-0067">ATP-binding</keyword>
<dbReference type="GO" id="GO:0055070">
    <property type="term" value="P:copper ion homeostasis"/>
    <property type="evidence" value="ECO:0007669"/>
    <property type="project" value="TreeGrafter"/>
</dbReference>
<keyword evidence="16" id="KW-0186">Copper</keyword>
<evidence type="ECO:0000256" key="6">
    <source>
        <dbReference type="ARBA" id="ARBA00022475"/>
    </source>
</evidence>
<reference evidence="25" key="1">
    <citation type="journal article" date="2010" name="Stand. Genomic Sci.">
        <title>Complete genome sequence of 'Thermobaculum terrenum' type strain (YNP1).</title>
        <authorList>
            <person name="Kiss H."/>
            <person name="Cleland D."/>
            <person name="Lapidus A."/>
            <person name="Lucas S."/>
            <person name="Glavina Del Rio T."/>
            <person name="Nolan M."/>
            <person name="Tice H."/>
            <person name="Han C."/>
            <person name="Goodwin L."/>
            <person name="Pitluck S."/>
            <person name="Liolios K."/>
            <person name="Ivanova N."/>
            <person name="Mavromatis K."/>
            <person name="Ovchinnikova G."/>
            <person name="Pati A."/>
            <person name="Chen A."/>
            <person name="Palaniappan K."/>
            <person name="Land M."/>
            <person name="Hauser L."/>
            <person name="Chang Y."/>
            <person name="Jeffries C."/>
            <person name="Lu M."/>
            <person name="Brettin T."/>
            <person name="Detter J."/>
            <person name="Goker M."/>
            <person name="Tindall B."/>
            <person name="Beck B."/>
            <person name="McDermott T."/>
            <person name="Woyke T."/>
            <person name="Bristow J."/>
            <person name="Eisen J."/>
            <person name="Markowitz V."/>
            <person name="Hugenholtz P."/>
            <person name="Kyrpides N."/>
            <person name="Klenk H."/>
            <person name="Cheng J."/>
        </authorList>
    </citation>
    <scope>NUCLEOTIDE SEQUENCE [LARGE SCALE GENOMIC DNA]</scope>
    <source>
        <strain evidence="25">ATCC BAA-798 / YNP1</strain>
    </source>
</reference>
<dbReference type="InterPro" id="IPR008250">
    <property type="entry name" value="ATPase_P-typ_transduc_dom_A_sf"/>
</dbReference>
<evidence type="ECO:0000256" key="21">
    <source>
        <dbReference type="ARBA" id="ARBA00049289"/>
    </source>
</evidence>
<keyword evidence="13" id="KW-0460">Magnesium</keyword>
<dbReference type="PANTHER" id="PTHR43520:SF8">
    <property type="entry name" value="P-TYPE CU(+) TRANSPORTER"/>
    <property type="match status" value="1"/>
</dbReference>
<dbReference type="OrthoDB" id="9813266at2"/>
<dbReference type="AlphaFoldDB" id="D1CCX1"/>
<dbReference type="PROSITE" id="PS01229">
    <property type="entry name" value="COF_2"/>
    <property type="match status" value="1"/>
</dbReference>
<evidence type="ECO:0000259" key="23">
    <source>
        <dbReference type="PROSITE" id="PS50846"/>
    </source>
</evidence>
<dbReference type="SFLD" id="SFLDS00003">
    <property type="entry name" value="Haloacid_Dehalogenase"/>
    <property type="match status" value="1"/>
</dbReference>
<dbReference type="InterPro" id="IPR001757">
    <property type="entry name" value="P_typ_ATPase"/>
</dbReference>
<evidence type="ECO:0000256" key="2">
    <source>
        <dbReference type="ARBA" id="ARBA00006024"/>
    </source>
</evidence>
<dbReference type="SFLD" id="SFLDG00002">
    <property type="entry name" value="C1.7:_P-type_atpase_like"/>
    <property type="match status" value="1"/>
</dbReference>
<evidence type="ECO:0000313" key="24">
    <source>
        <dbReference type="EMBL" id="ACZ42636.1"/>
    </source>
</evidence>
<evidence type="ECO:0000256" key="16">
    <source>
        <dbReference type="ARBA" id="ARBA00023008"/>
    </source>
</evidence>
<dbReference type="PROSITE" id="PS00154">
    <property type="entry name" value="ATPASE_E1_E2"/>
    <property type="match status" value="1"/>
</dbReference>
<protein>
    <recommendedName>
        <fullName evidence="4">Copper-exporting P-type ATPase</fullName>
        <ecNumber evidence="3">7.2.2.8</ecNumber>
    </recommendedName>
    <alternativeName>
        <fullName evidence="19">Copper-exporting P-type ATPase A</fullName>
    </alternativeName>
    <alternativeName>
        <fullName evidence="20">Cu(+)-exporting ATPase</fullName>
    </alternativeName>
</protein>
<comment type="catalytic activity">
    <reaction evidence="21">
        <text>Cu(+)(in) + ATP + H2O = Cu(+)(out) + ADP + phosphate + H(+)</text>
        <dbReference type="Rhea" id="RHEA:25792"/>
        <dbReference type="ChEBI" id="CHEBI:15377"/>
        <dbReference type="ChEBI" id="CHEBI:15378"/>
        <dbReference type="ChEBI" id="CHEBI:30616"/>
        <dbReference type="ChEBI" id="CHEBI:43474"/>
        <dbReference type="ChEBI" id="CHEBI:49552"/>
        <dbReference type="ChEBI" id="CHEBI:456216"/>
        <dbReference type="EC" id="7.2.2.8"/>
    </reaction>
</comment>
<dbReference type="NCBIfam" id="TIGR01525">
    <property type="entry name" value="ATPase-IB_hvy"/>
    <property type="match status" value="1"/>
</dbReference>
<evidence type="ECO:0000256" key="11">
    <source>
        <dbReference type="ARBA" id="ARBA00022796"/>
    </source>
</evidence>
<dbReference type="InterPro" id="IPR027256">
    <property type="entry name" value="P-typ_ATPase_IB"/>
</dbReference>
<feature type="transmembrane region" description="Helical" evidence="22">
    <location>
        <begin position="796"/>
        <end position="815"/>
    </location>
</feature>
<dbReference type="FunFam" id="2.70.150.10:FF:000020">
    <property type="entry name" value="Copper-exporting P-type ATPase A"/>
    <property type="match status" value="1"/>
</dbReference>
<gene>
    <name evidence="24" type="ordered locus">Tter_1730</name>
</gene>
<evidence type="ECO:0000256" key="8">
    <source>
        <dbReference type="ARBA" id="ARBA00022723"/>
    </source>
</evidence>
<dbReference type="CDD" id="cd02094">
    <property type="entry name" value="P-type_ATPase_Cu-like"/>
    <property type="match status" value="1"/>
</dbReference>
<dbReference type="PANTHER" id="PTHR43520">
    <property type="entry name" value="ATP7, ISOFORM B"/>
    <property type="match status" value="1"/>
</dbReference>
<evidence type="ECO:0000256" key="10">
    <source>
        <dbReference type="ARBA" id="ARBA00022741"/>
    </source>
</evidence>
<dbReference type="SUPFAM" id="SSF81653">
    <property type="entry name" value="Calcium ATPase, transduction domain A"/>
    <property type="match status" value="1"/>
</dbReference>
<feature type="transmembrane region" description="Helical" evidence="22">
    <location>
        <begin position="444"/>
        <end position="474"/>
    </location>
</feature>
<keyword evidence="14" id="KW-1278">Translocase</keyword>
<evidence type="ECO:0000256" key="3">
    <source>
        <dbReference type="ARBA" id="ARBA00012517"/>
    </source>
</evidence>
<dbReference type="SFLD" id="SFLDF00027">
    <property type="entry name" value="p-type_atpase"/>
    <property type="match status" value="1"/>
</dbReference>
<dbReference type="Proteomes" id="UP000000323">
    <property type="component" value="Chromosome 1"/>
</dbReference>
<dbReference type="CDD" id="cd00371">
    <property type="entry name" value="HMA"/>
    <property type="match status" value="2"/>
</dbReference>
<evidence type="ECO:0000256" key="22">
    <source>
        <dbReference type="RuleBase" id="RU362081"/>
    </source>
</evidence>
<evidence type="ECO:0000313" key="25">
    <source>
        <dbReference type="Proteomes" id="UP000000323"/>
    </source>
</evidence>
<dbReference type="EC" id="7.2.2.8" evidence="3"/>
<keyword evidence="18 22" id="KW-0472">Membrane</keyword>
<organism evidence="24 25">
    <name type="scientific">Thermobaculum terrenum (strain ATCC BAA-798 / CCMEE 7001 / YNP1)</name>
    <dbReference type="NCBI Taxonomy" id="525904"/>
    <lineage>
        <taxon>Bacteria</taxon>
        <taxon>Bacillati</taxon>
        <taxon>Chloroflexota</taxon>
        <taxon>Chloroflexia</taxon>
        <taxon>Candidatus Thermobaculales</taxon>
        <taxon>Candidatus Thermobaculaceae</taxon>
        <taxon>Thermobaculum</taxon>
    </lineage>
</organism>
<dbReference type="Gene3D" id="3.40.50.1000">
    <property type="entry name" value="HAD superfamily/HAD-like"/>
    <property type="match status" value="1"/>
</dbReference>
<dbReference type="InterPro" id="IPR059000">
    <property type="entry name" value="ATPase_P-type_domA"/>
</dbReference>
<dbReference type="GO" id="GO:0005886">
    <property type="term" value="C:plasma membrane"/>
    <property type="evidence" value="ECO:0007669"/>
    <property type="project" value="UniProtKB-SubCell"/>
</dbReference>
<dbReference type="InterPro" id="IPR017969">
    <property type="entry name" value="Heavy-metal-associated_CS"/>
</dbReference>
<dbReference type="RefSeq" id="WP_012875670.1">
    <property type="nucleotide sequence ID" value="NC_013525.1"/>
</dbReference>
<dbReference type="PRINTS" id="PR00942">
    <property type="entry name" value="CUATPASEI"/>
</dbReference>
<keyword evidence="5" id="KW-0813">Transport</keyword>
<dbReference type="GO" id="GO:0016887">
    <property type="term" value="F:ATP hydrolysis activity"/>
    <property type="evidence" value="ECO:0007669"/>
    <property type="project" value="InterPro"/>
</dbReference>
<feature type="transmembrane region" description="Helical" evidence="22">
    <location>
        <begin position="263"/>
        <end position="282"/>
    </location>
</feature>
<dbReference type="InterPro" id="IPR006122">
    <property type="entry name" value="HMA_Cu_ion-bd"/>
</dbReference>
<dbReference type="eggNOG" id="COG2217">
    <property type="taxonomic scope" value="Bacteria"/>
</dbReference>
<evidence type="ECO:0000256" key="1">
    <source>
        <dbReference type="ARBA" id="ARBA00004651"/>
    </source>
</evidence>
<evidence type="ECO:0000256" key="13">
    <source>
        <dbReference type="ARBA" id="ARBA00022842"/>
    </source>
</evidence>
<dbReference type="Gene3D" id="3.40.1110.10">
    <property type="entry name" value="Calcium-transporting ATPase, cytoplasmic domain N"/>
    <property type="match status" value="1"/>
</dbReference>
<evidence type="ECO:0000256" key="4">
    <source>
        <dbReference type="ARBA" id="ARBA00015102"/>
    </source>
</evidence>
<dbReference type="GO" id="GO:0005507">
    <property type="term" value="F:copper ion binding"/>
    <property type="evidence" value="ECO:0007669"/>
    <property type="project" value="InterPro"/>
</dbReference>
<keyword evidence="15 22" id="KW-1133">Transmembrane helix</keyword>
<dbReference type="Gene3D" id="2.70.150.10">
    <property type="entry name" value="Calcium-transporting ATPase, cytoplasmic transduction domain A"/>
    <property type="match status" value="1"/>
</dbReference>
<keyword evidence="9" id="KW-0677">Repeat</keyword>
<evidence type="ECO:0000256" key="18">
    <source>
        <dbReference type="ARBA" id="ARBA00023136"/>
    </source>
</evidence>
<proteinExistence type="inferred from homology"/>
<dbReference type="NCBIfam" id="TIGR01494">
    <property type="entry name" value="ATPase_P-type"/>
    <property type="match status" value="1"/>
</dbReference>
<dbReference type="InterPro" id="IPR044492">
    <property type="entry name" value="P_typ_ATPase_HD_dom"/>
</dbReference>
<evidence type="ECO:0000256" key="7">
    <source>
        <dbReference type="ARBA" id="ARBA00022692"/>
    </source>
</evidence>
<evidence type="ECO:0000256" key="20">
    <source>
        <dbReference type="ARBA" id="ARBA00033239"/>
    </source>
</evidence>
<evidence type="ECO:0000256" key="19">
    <source>
        <dbReference type="ARBA" id="ARBA00029719"/>
    </source>
</evidence>
<dbReference type="InterPro" id="IPR023214">
    <property type="entry name" value="HAD_sf"/>
</dbReference>
<feature type="transmembrane region" description="Helical" evidence="22">
    <location>
        <begin position="228"/>
        <end position="251"/>
    </location>
</feature>
<dbReference type="Pfam" id="PF00403">
    <property type="entry name" value="HMA"/>
    <property type="match status" value="2"/>
</dbReference>
<feature type="transmembrane region" description="Helical" evidence="22">
    <location>
        <begin position="762"/>
        <end position="784"/>
    </location>
</feature>